<accession>A0A0M3IUT3</accession>
<dbReference type="Proteomes" id="UP000036681">
    <property type="component" value="Unplaced"/>
</dbReference>
<dbReference type="WBParaSite" id="ALUE_0002251101-mRNA-1">
    <property type="protein sequence ID" value="ALUE_0002251101-mRNA-1"/>
    <property type="gene ID" value="ALUE_0002251101"/>
</dbReference>
<keyword evidence="1" id="KW-1185">Reference proteome</keyword>
<proteinExistence type="predicted"/>
<reference evidence="2" key="1">
    <citation type="submission" date="2017-02" db="UniProtKB">
        <authorList>
            <consortium name="WormBaseParasite"/>
        </authorList>
    </citation>
    <scope>IDENTIFICATION</scope>
</reference>
<name>A0A0M3IUT3_ASCLU</name>
<evidence type="ECO:0000313" key="2">
    <source>
        <dbReference type="WBParaSite" id="ALUE_0002251101-mRNA-1"/>
    </source>
</evidence>
<dbReference type="PANTHER" id="PTHR34401:SF1">
    <property type="entry name" value="DUF19 DOMAIN-CONTAINING PROTEIN"/>
    <property type="match status" value="1"/>
</dbReference>
<sequence>LTAQTEQLRACFEARIYLAQNFLKCFIENIEGCVNNKNGPMIPRVDINELIRLGKERLHAQVEHFTKTLTKPFDRMLTVAAEIGECAKECVLKKNKDGFCFDRIGCQPKLDIKRARKTLRKCSKKIDWKREAGGLCECAVRAGIRELDQYCAIIRSISG</sequence>
<dbReference type="AlphaFoldDB" id="A0A0M3IUT3"/>
<dbReference type="PANTHER" id="PTHR34401">
    <property type="entry name" value="PROTEIN CBG12388-RELATED"/>
    <property type="match status" value="1"/>
</dbReference>
<evidence type="ECO:0000313" key="1">
    <source>
        <dbReference type="Proteomes" id="UP000036681"/>
    </source>
</evidence>
<protein>
    <submittedName>
        <fullName evidence="2">Apple domain-containing protein</fullName>
    </submittedName>
</protein>
<organism evidence="1 2">
    <name type="scientific">Ascaris lumbricoides</name>
    <name type="common">Giant roundworm</name>
    <dbReference type="NCBI Taxonomy" id="6252"/>
    <lineage>
        <taxon>Eukaryota</taxon>
        <taxon>Metazoa</taxon>
        <taxon>Ecdysozoa</taxon>
        <taxon>Nematoda</taxon>
        <taxon>Chromadorea</taxon>
        <taxon>Rhabditida</taxon>
        <taxon>Spirurina</taxon>
        <taxon>Ascaridomorpha</taxon>
        <taxon>Ascaridoidea</taxon>
        <taxon>Ascarididae</taxon>
        <taxon>Ascaris</taxon>
    </lineage>
</organism>